<sequence length="142" mass="16110">GYALQPSGIRGKNASQLSHPLAYYVMSEEATGRKNQDLVLRLLAKMTTKEINTKHAVGSTHLGILKSQADYEPYKKKRALAETLYMLDYAFYQPNHPYYSMWWNAVWNNMELAENGKLSPEAAADKAIELMKVEIGDELIIE</sequence>
<name>X1V2W0_9ZZZZ</name>
<proteinExistence type="predicted"/>
<gene>
    <name evidence="1" type="ORF">S12H4_56006</name>
</gene>
<dbReference type="EMBL" id="BARW01035995">
    <property type="protein sequence ID" value="GAJ24103.1"/>
    <property type="molecule type" value="Genomic_DNA"/>
</dbReference>
<dbReference type="Gene3D" id="3.40.190.10">
    <property type="entry name" value="Periplasmic binding protein-like II"/>
    <property type="match status" value="1"/>
</dbReference>
<comment type="caution">
    <text evidence="1">The sequence shown here is derived from an EMBL/GenBank/DDBJ whole genome shotgun (WGS) entry which is preliminary data.</text>
</comment>
<accession>X1V2W0</accession>
<feature type="non-terminal residue" evidence="1">
    <location>
        <position position="1"/>
    </location>
</feature>
<reference evidence="1" key="1">
    <citation type="journal article" date="2014" name="Front. Microbiol.">
        <title>High frequency of phylogenetically diverse reductive dehalogenase-homologous genes in deep subseafloor sedimentary metagenomes.</title>
        <authorList>
            <person name="Kawai M."/>
            <person name="Futagami T."/>
            <person name="Toyoda A."/>
            <person name="Takaki Y."/>
            <person name="Nishi S."/>
            <person name="Hori S."/>
            <person name="Arai W."/>
            <person name="Tsubouchi T."/>
            <person name="Morono Y."/>
            <person name="Uchiyama I."/>
            <person name="Ito T."/>
            <person name="Fujiyama A."/>
            <person name="Inagaki F."/>
            <person name="Takami H."/>
        </authorList>
    </citation>
    <scope>NUCLEOTIDE SEQUENCE</scope>
    <source>
        <strain evidence="1">Expedition CK06-06</strain>
    </source>
</reference>
<organism evidence="1">
    <name type="scientific">marine sediment metagenome</name>
    <dbReference type="NCBI Taxonomy" id="412755"/>
    <lineage>
        <taxon>unclassified sequences</taxon>
        <taxon>metagenomes</taxon>
        <taxon>ecological metagenomes</taxon>
    </lineage>
</organism>
<dbReference type="AlphaFoldDB" id="X1V2W0"/>
<dbReference type="SUPFAM" id="SSF53850">
    <property type="entry name" value="Periplasmic binding protein-like II"/>
    <property type="match status" value="1"/>
</dbReference>
<evidence type="ECO:0000313" key="1">
    <source>
        <dbReference type="EMBL" id="GAJ24103.1"/>
    </source>
</evidence>
<protein>
    <submittedName>
        <fullName evidence="1">Uncharacterized protein</fullName>
    </submittedName>
</protein>